<dbReference type="InterPro" id="IPR002305">
    <property type="entry name" value="aa-tRNA-synth_Ic"/>
</dbReference>
<feature type="binding site" evidence="10">
    <location>
        <position position="257"/>
    </location>
    <ligand>
        <name>ATP</name>
        <dbReference type="ChEBI" id="CHEBI:30616"/>
    </ligand>
</feature>
<dbReference type="PROSITE" id="PS50889">
    <property type="entry name" value="S4"/>
    <property type="match status" value="1"/>
</dbReference>
<feature type="short sequence motif" description="'KMSKS' region" evidence="10">
    <location>
        <begin position="254"/>
        <end position="258"/>
    </location>
</feature>
<dbReference type="Gene3D" id="3.40.50.620">
    <property type="entry name" value="HUPs"/>
    <property type="match status" value="1"/>
</dbReference>
<evidence type="ECO:0000259" key="12">
    <source>
        <dbReference type="SMART" id="SM00363"/>
    </source>
</evidence>
<dbReference type="PROSITE" id="PS00178">
    <property type="entry name" value="AA_TRNA_LIGASE_I"/>
    <property type="match status" value="1"/>
</dbReference>
<keyword evidence="3 10" id="KW-0436">Ligase</keyword>
<evidence type="ECO:0000256" key="10">
    <source>
        <dbReference type="HAMAP-Rule" id="MF_02007"/>
    </source>
</evidence>
<reference evidence="13 14" key="1">
    <citation type="submission" date="2017-09" db="EMBL/GenBank/DDBJ databases">
        <title>Bloom of a denitrifying methanotroph, Candidatus Methylomirabilis limnetica, in a deep stratified lake.</title>
        <authorList>
            <person name="Graf J.S."/>
            <person name="Marchant H.K."/>
            <person name="Tienken D."/>
            <person name="Hach P.F."/>
            <person name="Brand A."/>
            <person name="Schubert C.J."/>
            <person name="Kuypers M.M."/>
            <person name="Milucka J."/>
        </authorList>
    </citation>
    <scope>NUCLEOTIDE SEQUENCE [LARGE SCALE GENOMIC DNA]</scope>
    <source>
        <strain evidence="13 14">Zug</strain>
    </source>
</reference>
<dbReference type="CDD" id="cd00165">
    <property type="entry name" value="S4"/>
    <property type="match status" value="1"/>
</dbReference>
<dbReference type="SUPFAM" id="SSF52374">
    <property type="entry name" value="Nucleotidylyl transferase"/>
    <property type="match status" value="1"/>
</dbReference>
<feature type="domain" description="RNA-binding S4" evidence="12">
    <location>
        <begin position="368"/>
        <end position="425"/>
    </location>
</feature>
<dbReference type="FunFam" id="3.40.50.620:FF:000061">
    <property type="entry name" value="Tyrosine--tRNA ligase"/>
    <property type="match status" value="1"/>
</dbReference>
<keyword evidence="6 11" id="KW-0694">RNA-binding</keyword>
<dbReference type="Proteomes" id="UP000241436">
    <property type="component" value="Unassembled WGS sequence"/>
</dbReference>
<protein>
    <recommendedName>
        <fullName evidence="10">Tyrosine--tRNA ligase</fullName>
        <ecNumber evidence="10">6.1.1.1</ecNumber>
    </recommendedName>
    <alternativeName>
        <fullName evidence="10">Tyrosyl-tRNA synthetase</fullName>
        <shortName evidence="10">TyrRS</shortName>
    </alternativeName>
</protein>
<dbReference type="CDD" id="cd00805">
    <property type="entry name" value="TyrRS_core"/>
    <property type="match status" value="1"/>
</dbReference>
<dbReference type="InterPro" id="IPR036986">
    <property type="entry name" value="S4_RNA-bd_sf"/>
</dbReference>
<dbReference type="HAMAP" id="MF_02007">
    <property type="entry name" value="Tyr_tRNA_synth_type2"/>
    <property type="match status" value="1"/>
</dbReference>
<dbReference type="InterPro" id="IPR024088">
    <property type="entry name" value="Tyr-tRNA-ligase_bac-type"/>
</dbReference>
<dbReference type="SMART" id="SM00363">
    <property type="entry name" value="S4"/>
    <property type="match status" value="1"/>
</dbReference>
<dbReference type="Pfam" id="PF00579">
    <property type="entry name" value="tRNA-synt_1b"/>
    <property type="match status" value="1"/>
</dbReference>
<comment type="catalytic activity">
    <reaction evidence="9 10">
        <text>tRNA(Tyr) + L-tyrosine + ATP = L-tyrosyl-tRNA(Tyr) + AMP + diphosphate + H(+)</text>
        <dbReference type="Rhea" id="RHEA:10220"/>
        <dbReference type="Rhea" id="RHEA-COMP:9706"/>
        <dbReference type="Rhea" id="RHEA-COMP:9707"/>
        <dbReference type="ChEBI" id="CHEBI:15378"/>
        <dbReference type="ChEBI" id="CHEBI:30616"/>
        <dbReference type="ChEBI" id="CHEBI:33019"/>
        <dbReference type="ChEBI" id="CHEBI:58315"/>
        <dbReference type="ChEBI" id="CHEBI:78442"/>
        <dbReference type="ChEBI" id="CHEBI:78536"/>
        <dbReference type="ChEBI" id="CHEBI:456215"/>
        <dbReference type="EC" id="6.1.1.1"/>
    </reaction>
</comment>
<evidence type="ECO:0000256" key="7">
    <source>
        <dbReference type="ARBA" id="ARBA00022917"/>
    </source>
</evidence>
<dbReference type="PANTHER" id="PTHR11766">
    <property type="entry name" value="TYROSYL-TRNA SYNTHETASE"/>
    <property type="match status" value="1"/>
</dbReference>
<evidence type="ECO:0000313" key="13">
    <source>
        <dbReference type="EMBL" id="PTL36588.1"/>
    </source>
</evidence>
<dbReference type="Pfam" id="PF01479">
    <property type="entry name" value="S4"/>
    <property type="match status" value="1"/>
</dbReference>
<dbReference type="NCBIfam" id="TIGR00234">
    <property type="entry name" value="tyrS"/>
    <property type="match status" value="1"/>
</dbReference>
<evidence type="ECO:0000256" key="5">
    <source>
        <dbReference type="ARBA" id="ARBA00022840"/>
    </source>
</evidence>
<dbReference type="PANTHER" id="PTHR11766:SF1">
    <property type="entry name" value="TYROSINE--TRNA LIGASE"/>
    <property type="match status" value="1"/>
</dbReference>
<comment type="subcellular location">
    <subcellularLocation>
        <location evidence="10">Cytoplasm</location>
    </subcellularLocation>
</comment>
<dbReference type="SUPFAM" id="SSF55174">
    <property type="entry name" value="Alpha-L RNA-binding motif"/>
    <property type="match status" value="1"/>
</dbReference>
<keyword evidence="14" id="KW-1185">Reference proteome</keyword>
<dbReference type="EC" id="6.1.1.1" evidence="10"/>
<dbReference type="PRINTS" id="PR01040">
    <property type="entry name" value="TRNASYNTHTYR"/>
</dbReference>
<proteinExistence type="inferred from homology"/>
<dbReference type="GO" id="GO:0006437">
    <property type="term" value="P:tyrosyl-tRNA aminoacylation"/>
    <property type="evidence" value="ECO:0007669"/>
    <property type="project" value="UniProtKB-UniRule"/>
</dbReference>
<evidence type="ECO:0000256" key="2">
    <source>
        <dbReference type="ARBA" id="ARBA00022490"/>
    </source>
</evidence>
<evidence type="ECO:0000256" key="11">
    <source>
        <dbReference type="PROSITE-ProRule" id="PRU00182"/>
    </source>
</evidence>
<comment type="subunit">
    <text evidence="1 10">Homodimer.</text>
</comment>
<comment type="function">
    <text evidence="10">Catalyzes the attachment of tyrosine to tRNA(Tyr) in a two-step reaction: tyrosine is first activated by ATP to form Tyr-AMP and then transferred to the acceptor end of tRNA(Tyr).</text>
</comment>
<dbReference type="AlphaFoldDB" id="A0A2T4TZU1"/>
<dbReference type="InterPro" id="IPR002942">
    <property type="entry name" value="S4_RNA-bd"/>
</dbReference>
<comment type="similarity">
    <text evidence="10">Belongs to the class-I aminoacyl-tRNA synthetase family. TyrS type 2 subfamily.</text>
</comment>
<gene>
    <name evidence="10" type="primary">tyrS</name>
    <name evidence="13" type="ORF">CLG94_03900</name>
</gene>
<dbReference type="OrthoDB" id="9804243at2"/>
<dbReference type="Gene3D" id="1.10.240.10">
    <property type="entry name" value="Tyrosyl-Transfer RNA Synthetase"/>
    <property type="match status" value="1"/>
</dbReference>
<organism evidence="13 14">
    <name type="scientific">Candidatus Methylomirabilis limnetica</name>
    <dbReference type="NCBI Taxonomy" id="2033718"/>
    <lineage>
        <taxon>Bacteria</taxon>
        <taxon>Candidatus Methylomirabilota</taxon>
        <taxon>Candidatus Methylomirabilia</taxon>
        <taxon>Candidatus Methylomirabilales</taxon>
        <taxon>Candidatus Methylomirabilaceae</taxon>
        <taxon>Candidatus Methylomirabilis</taxon>
    </lineage>
</organism>
<dbReference type="Gene3D" id="3.10.290.10">
    <property type="entry name" value="RNA-binding S4 domain"/>
    <property type="match status" value="1"/>
</dbReference>
<evidence type="ECO:0000256" key="3">
    <source>
        <dbReference type="ARBA" id="ARBA00022598"/>
    </source>
</evidence>
<dbReference type="InterPro" id="IPR014729">
    <property type="entry name" value="Rossmann-like_a/b/a_fold"/>
</dbReference>
<evidence type="ECO:0000256" key="8">
    <source>
        <dbReference type="ARBA" id="ARBA00023146"/>
    </source>
</evidence>
<evidence type="ECO:0000256" key="6">
    <source>
        <dbReference type="ARBA" id="ARBA00022884"/>
    </source>
</evidence>
<dbReference type="GO" id="GO:0005829">
    <property type="term" value="C:cytosol"/>
    <property type="evidence" value="ECO:0007669"/>
    <property type="project" value="TreeGrafter"/>
</dbReference>
<accession>A0A2T4TZU1</accession>
<dbReference type="GO" id="GO:0003723">
    <property type="term" value="F:RNA binding"/>
    <property type="evidence" value="ECO:0007669"/>
    <property type="project" value="UniProtKB-KW"/>
</dbReference>
<evidence type="ECO:0000256" key="1">
    <source>
        <dbReference type="ARBA" id="ARBA00011738"/>
    </source>
</evidence>
<feature type="short sequence motif" description="'HIGH' region" evidence="10">
    <location>
        <begin position="70"/>
        <end position="79"/>
    </location>
</feature>
<comment type="caution">
    <text evidence="13">The sequence shown here is derived from an EMBL/GenBank/DDBJ whole genome shotgun (WGS) entry which is preliminary data.</text>
</comment>
<dbReference type="InterPro" id="IPR024108">
    <property type="entry name" value="Tyr-tRNA-ligase_bac_2"/>
</dbReference>
<reference evidence="14" key="2">
    <citation type="journal article" date="2018" name="Environ. Microbiol.">
        <title>Bloom of a denitrifying methanotroph, 'Candidatus Methylomirabilis limnetica', in a deep stratified lake.</title>
        <authorList>
            <person name="Graf J.S."/>
            <person name="Mayr M.J."/>
            <person name="Marchant H.K."/>
            <person name="Tienken D."/>
            <person name="Hach P.F."/>
            <person name="Brand A."/>
            <person name="Schubert C.J."/>
            <person name="Kuypers M.M."/>
            <person name="Milucka J."/>
        </authorList>
    </citation>
    <scope>NUCLEOTIDE SEQUENCE [LARGE SCALE GENOMIC DNA]</scope>
    <source>
        <strain evidence="14">Zug</strain>
    </source>
</reference>
<keyword evidence="2 10" id="KW-0963">Cytoplasm</keyword>
<dbReference type="GO" id="GO:0004831">
    <property type="term" value="F:tyrosine-tRNA ligase activity"/>
    <property type="evidence" value="ECO:0007669"/>
    <property type="project" value="UniProtKB-UniRule"/>
</dbReference>
<sequence>MQRTIHCAKKASTNLAEKLQMDDVKARAYEQLRVLRRGAVEIISEEELLGKLERSLRTGVPLRVKLGADPSAPDLHLGHTVVLRKLRQFQDLGHQVIFLIGDFTGMIGDPTGRSETRKPLSVEEIQANAETYKRQIFQILDQGRTEIRFNSEWLSRMDFAHVIRLAAQYTVARILERDDFQKRYREGRPIGVHEFLYPLAQGHDSVVLRADVELGGTDQKFNLLVGRELQRDHGQEPQVAIITPLLEGTDGVQKMSKSLGNYIGIEEPAKEVYGKTMSIPDALIVKYAELVAGMSPEAIAAMDEGLKLGTLHPRTAKAEVARKLVALYHGERAGEEATREFDRIFREKGLPDNINVFIVDEISAVDVVWLIKESGGARSLSDARRLIRQGGVSLDGEVVRDEHAKISIDQEHLLRVGKRFFRKVKKNAQPLNNT</sequence>
<keyword evidence="7 10" id="KW-0648">Protein biosynthesis</keyword>
<dbReference type="InterPro" id="IPR001412">
    <property type="entry name" value="aa-tRNA-synth_I_CS"/>
</dbReference>
<keyword evidence="8 10" id="KW-0030">Aminoacyl-tRNA synthetase</keyword>
<dbReference type="InterPro" id="IPR002307">
    <property type="entry name" value="Tyr-tRNA-ligase"/>
</dbReference>
<evidence type="ECO:0000256" key="4">
    <source>
        <dbReference type="ARBA" id="ARBA00022741"/>
    </source>
</evidence>
<keyword evidence="5 10" id="KW-0067">ATP-binding</keyword>
<name>A0A2T4TZU1_9BACT</name>
<dbReference type="EMBL" id="NVQC01000015">
    <property type="protein sequence ID" value="PTL36588.1"/>
    <property type="molecule type" value="Genomic_DNA"/>
</dbReference>
<evidence type="ECO:0000313" key="14">
    <source>
        <dbReference type="Proteomes" id="UP000241436"/>
    </source>
</evidence>
<evidence type="ECO:0000256" key="9">
    <source>
        <dbReference type="ARBA" id="ARBA00048248"/>
    </source>
</evidence>
<dbReference type="GO" id="GO:0005524">
    <property type="term" value="F:ATP binding"/>
    <property type="evidence" value="ECO:0007669"/>
    <property type="project" value="UniProtKB-UniRule"/>
</dbReference>
<keyword evidence="4 10" id="KW-0547">Nucleotide-binding</keyword>